<gene>
    <name evidence="5" type="ORF">F9B16_09245</name>
</gene>
<dbReference type="InterPro" id="IPR032823">
    <property type="entry name" value="BCA_ABC_TP_C"/>
</dbReference>
<dbReference type="PROSITE" id="PS50893">
    <property type="entry name" value="ABC_TRANSPORTER_2"/>
    <property type="match status" value="1"/>
</dbReference>
<reference evidence="5 6" key="1">
    <citation type="submission" date="2019-09" db="EMBL/GenBank/DDBJ databases">
        <title>Actinomadura physcomitrii sp. nov., a novel actinomycete isolated from moss [Physcomitrium sphaericum (Ludw) Fuernr].</title>
        <authorList>
            <person name="Liu C."/>
            <person name="Zhuang X."/>
        </authorList>
    </citation>
    <scope>NUCLEOTIDE SEQUENCE [LARGE SCALE GENOMIC DNA]</scope>
    <source>
        <strain evidence="5 6">CYP1-1B</strain>
    </source>
</reference>
<comment type="caution">
    <text evidence="5">The sequence shown here is derived from an EMBL/GenBank/DDBJ whole genome shotgun (WGS) entry which is preliminary data.</text>
</comment>
<dbReference type="GO" id="GO:0016887">
    <property type="term" value="F:ATP hydrolysis activity"/>
    <property type="evidence" value="ECO:0007669"/>
    <property type="project" value="InterPro"/>
</dbReference>
<evidence type="ECO:0000313" key="5">
    <source>
        <dbReference type="EMBL" id="KAB2385969.1"/>
    </source>
</evidence>
<dbReference type="Gene3D" id="3.40.50.300">
    <property type="entry name" value="P-loop containing nucleotide triphosphate hydrolases"/>
    <property type="match status" value="1"/>
</dbReference>
<evidence type="ECO:0000256" key="1">
    <source>
        <dbReference type="ARBA" id="ARBA00022448"/>
    </source>
</evidence>
<proteinExistence type="predicted"/>
<dbReference type="Pfam" id="PF12399">
    <property type="entry name" value="BCA_ABC_TP_C"/>
    <property type="match status" value="1"/>
</dbReference>
<organism evidence="5 6">
    <name type="scientific">Actinomadura montaniterrae</name>
    <dbReference type="NCBI Taxonomy" id="1803903"/>
    <lineage>
        <taxon>Bacteria</taxon>
        <taxon>Bacillati</taxon>
        <taxon>Actinomycetota</taxon>
        <taxon>Actinomycetes</taxon>
        <taxon>Streptosporangiales</taxon>
        <taxon>Thermomonosporaceae</taxon>
        <taxon>Actinomadura</taxon>
    </lineage>
</organism>
<dbReference type="InterPro" id="IPR051120">
    <property type="entry name" value="ABC_AA/LPS_Transport"/>
</dbReference>
<accession>A0A6L3W146</accession>
<evidence type="ECO:0000259" key="4">
    <source>
        <dbReference type="PROSITE" id="PS50893"/>
    </source>
</evidence>
<dbReference type="Pfam" id="PF00005">
    <property type="entry name" value="ABC_tran"/>
    <property type="match status" value="1"/>
</dbReference>
<protein>
    <submittedName>
        <fullName evidence="5">ABC transporter ATP-binding protein</fullName>
    </submittedName>
</protein>
<feature type="domain" description="ABC transporter" evidence="4">
    <location>
        <begin position="5"/>
        <end position="238"/>
    </location>
</feature>
<dbReference type="SUPFAM" id="SSF52540">
    <property type="entry name" value="P-loop containing nucleoside triphosphate hydrolases"/>
    <property type="match status" value="1"/>
</dbReference>
<dbReference type="RefSeq" id="WP_151539580.1">
    <property type="nucleotide sequence ID" value="NZ_WBMR01000017.1"/>
</dbReference>
<name>A0A6L3W146_9ACTN</name>
<evidence type="ECO:0000313" key="6">
    <source>
        <dbReference type="Proteomes" id="UP000483004"/>
    </source>
</evidence>
<sequence length="242" mass="26115">MPPLLSTSHVTVRFAGLCALDDVGLELGQSEILGLIGPNGAGKTTLLNVLSGFQRPTTGEVEFDDRRITGWDVPRRARAGISRTFQDVGLFPHMTVLENCEAAVIGCGGKWAAAYTRASQALEWLDLVQYANVLARDLPYGIQRRVGMARGLTARPKVLLLDEPAAGLNDDESAAMARTVRRIHEEIGCGIIVIEHDVPVILGLCDRVHVLDHGVTLRVGTPDEIRADPEVVSAYLGAEAME</sequence>
<dbReference type="SMART" id="SM00382">
    <property type="entry name" value="AAA"/>
    <property type="match status" value="1"/>
</dbReference>
<keyword evidence="6" id="KW-1185">Reference proteome</keyword>
<keyword evidence="3 5" id="KW-0067">ATP-binding</keyword>
<keyword evidence="1" id="KW-0813">Transport</keyword>
<dbReference type="Proteomes" id="UP000483004">
    <property type="component" value="Unassembled WGS sequence"/>
</dbReference>
<keyword evidence="2" id="KW-0547">Nucleotide-binding</keyword>
<dbReference type="GO" id="GO:0005886">
    <property type="term" value="C:plasma membrane"/>
    <property type="evidence" value="ECO:0007669"/>
    <property type="project" value="TreeGrafter"/>
</dbReference>
<evidence type="ECO:0000256" key="3">
    <source>
        <dbReference type="ARBA" id="ARBA00022840"/>
    </source>
</evidence>
<dbReference type="GO" id="GO:0005524">
    <property type="term" value="F:ATP binding"/>
    <property type="evidence" value="ECO:0007669"/>
    <property type="project" value="UniProtKB-KW"/>
</dbReference>
<dbReference type="PANTHER" id="PTHR45772">
    <property type="entry name" value="CONSERVED COMPONENT OF ABC TRANSPORTER FOR NATURAL AMINO ACIDS-RELATED"/>
    <property type="match status" value="1"/>
</dbReference>
<dbReference type="EMBL" id="WBMR01000017">
    <property type="protein sequence ID" value="KAB2385969.1"/>
    <property type="molecule type" value="Genomic_DNA"/>
</dbReference>
<dbReference type="OrthoDB" id="9805514at2"/>
<dbReference type="CDD" id="cd03219">
    <property type="entry name" value="ABC_Mj1267_LivG_branched"/>
    <property type="match status" value="1"/>
</dbReference>
<dbReference type="InterPro" id="IPR003439">
    <property type="entry name" value="ABC_transporter-like_ATP-bd"/>
</dbReference>
<evidence type="ECO:0000256" key="2">
    <source>
        <dbReference type="ARBA" id="ARBA00022741"/>
    </source>
</evidence>
<dbReference type="InterPro" id="IPR003593">
    <property type="entry name" value="AAA+_ATPase"/>
</dbReference>
<dbReference type="InterPro" id="IPR027417">
    <property type="entry name" value="P-loop_NTPase"/>
</dbReference>
<dbReference type="AlphaFoldDB" id="A0A6L3W146"/>